<dbReference type="InterPro" id="IPR000467">
    <property type="entry name" value="G_patch_dom"/>
</dbReference>
<dbReference type="PROSITE" id="PS50157">
    <property type="entry name" value="ZINC_FINGER_C2H2_2"/>
    <property type="match status" value="1"/>
</dbReference>
<keyword evidence="5" id="KW-0862">Zinc</keyword>
<evidence type="ECO:0000256" key="4">
    <source>
        <dbReference type="ARBA" id="ARBA00022771"/>
    </source>
</evidence>
<dbReference type="PROSITE" id="PS01358">
    <property type="entry name" value="ZF_RANBP2_1"/>
    <property type="match status" value="1"/>
</dbReference>
<dbReference type="AlphaFoldDB" id="A0A067R129"/>
<feature type="domain" description="C2H2-type" evidence="12">
    <location>
        <begin position="811"/>
        <end position="836"/>
    </location>
</feature>
<dbReference type="EMBL" id="KK852819">
    <property type="protein sequence ID" value="KDR15622.1"/>
    <property type="molecule type" value="Genomic_DNA"/>
</dbReference>
<dbReference type="PANTHER" id="PTHR13948:SF3">
    <property type="entry name" value="FI21118P1"/>
    <property type="match status" value="1"/>
</dbReference>
<keyword evidence="6 8" id="KW-0694">RNA-binding</keyword>
<comment type="subcellular location">
    <subcellularLocation>
        <location evidence="1">Nucleus</location>
    </subcellularLocation>
</comment>
<dbReference type="CDD" id="cd12313">
    <property type="entry name" value="RRM1_RRM2_RBM5_like"/>
    <property type="match status" value="1"/>
</dbReference>
<dbReference type="Pfam" id="PF17780">
    <property type="entry name" value="OCRE"/>
    <property type="match status" value="1"/>
</dbReference>
<dbReference type="STRING" id="136037.A0A067R129"/>
<dbReference type="InterPro" id="IPR000504">
    <property type="entry name" value="RRM_dom"/>
</dbReference>
<dbReference type="SUPFAM" id="SSF54928">
    <property type="entry name" value="RNA-binding domain, RBD"/>
    <property type="match status" value="2"/>
</dbReference>
<evidence type="ECO:0000256" key="5">
    <source>
        <dbReference type="ARBA" id="ARBA00022833"/>
    </source>
</evidence>
<dbReference type="GO" id="GO:0000398">
    <property type="term" value="P:mRNA splicing, via spliceosome"/>
    <property type="evidence" value="ECO:0007669"/>
    <property type="project" value="TreeGrafter"/>
</dbReference>
<dbReference type="GO" id="GO:0008270">
    <property type="term" value="F:zinc ion binding"/>
    <property type="evidence" value="ECO:0007669"/>
    <property type="project" value="UniProtKB-KW"/>
</dbReference>
<dbReference type="Pfam" id="PF01585">
    <property type="entry name" value="G-patch"/>
    <property type="match status" value="1"/>
</dbReference>
<feature type="domain" description="RRM" evidence="11">
    <location>
        <begin position="242"/>
        <end position="317"/>
    </location>
</feature>
<dbReference type="SUPFAM" id="SSF90209">
    <property type="entry name" value="Ran binding protein zinc finger-like"/>
    <property type="match status" value="1"/>
</dbReference>
<dbReference type="GO" id="GO:0003723">
    <property type="term" value="F:RNA binding"/>
    <property type="evidence" value="ECO:0007669"/>
    <property type="project" value="UniProtKB-UniRule"/>
</dbReference>
<keyword evidence="3" id="KW-0677">Repeat</keyword>
<evidence type="ECO:0000313" key="16">
    <source>
        <dbReference type="Proteomes" id="UP000027135"/>
    </source>
</evidence>
<feature type="region of interest" description="Disordered" evidence="10">
    <location>
        <begin position="846"/>
        <end position="883"/>
    </location>
</feature>
<dbReference type="SMART" id="SM00547">
    <property type="entry name" value="ZnF_RBZ"/>
    <property type="match status" value="1"/>
</dbReference>
<dbReference type="PROSITE" id="PS50102">
    <property type="entry name" value="RRM"/>
    <property type="match status" value="1"/>
</dbReference>
<feature type="domain" description="RanBP2-type" evidence="14">
    <location>
        <begin position="334"/>
        <end position="364"/>
    </location>
</feature>
<keyword evidence="16" id="KW-1185">Reference proteome</keyword>
<dbReference type="GO" id="GO:0005634">
    <property type="term" value="C:nucleus"/>
    <property type="evidence" value="ECO:0007669"/>
    <property type="project" value="UniProtKB-SubCell"/>
</dbReference>
<evidence type="ECO:0000256" key="8">
    <source>
        <dbReference type="PROSITE-ProRule" id="PRU00176"/>
    </source>
</evidence>
<dbReference type="Gene3D" id="4.10.1060.10">
    <property type="entry name" value="Zinc finger, RanBP2-type"/>
    <property type="match status" value="1"/>
</dbReference>
<feature type="region of interest" description="Disordered" evidence="10">
    <location>
        <begin position="668"/>
        <end position="688"/>
    </location>
</feature>
<evidence type="ECO:0000256" key="7">
    <source>
        <dbReference type="ARBA" id="ARBA00023242"/>
    </source>
</evidence>
<dbReference type="InterPro" id="IPR012677">
    <property type="entry name" value="Nucleotide-bd_a/b_plait_sf"/>
</dbReference>
<evidence type="ECO:0000256" key="3">
    <source>
        <dbReference type="ARBA" id="ARBA00022737"/>
    </source>
</evidence>
<sequence length="987" mass="112248">MYGGRSRQMSPEWRSGKQYTNPDVDDENYHMAESYSDRQVDRDWIRRSSRDRDSKVDRYREDYRYKDEDRYTEDDDDRDRYSYDSSKGRYQRFDHKRYPDTDKRSSREDTERRGQGSQNNRTRDFRDGREVNRSREPKASRETLREGRDARSRLSDSGRERDYVESRDSRGGKDTKSFKPLGGRDSKSHDRDKDWDRKESRWNEHDDDSTDSLEPPSDTTRVSRNALGDSDGDNYKYETPNNTIMIRGLAQHITENDIRQDILNCGLMPKDIRLIRKKDTGASRGFAFVEFNTLQEASQWMEMKQGVLMLQDQYRAIMHFSIPKETQIERNALKSSQDWICIKCAAHNFKRRDACFKCHSSRQESEGGEGSAEVSMQPTSTVLLRGLDVLSTEDSVLQAIKSISSVPIRSIRIGQDPLTNTSRGVCYLEMNHVMDAVYMHNALVANSPVVDGKKVLVSYRKAVQNLQSNTSTAGRLDNDSLAQRSASGDLAQYTLEDIPRLADYSASLYATSPAEYTQYQQYYQQYYRNQITQGTAISLPTQSQADCVNAAAAVAQSAIQQVQAAKEIKKQQIEVPQLLKSDVLKMAQLKSTHSPTAPTTAVAQSGTNSKQCTVPDVSTYQYDETSGYYYDPQTGLYYDASSQYYYNAQTQQFLYWDSEKQAYLPAPVTSEDSVAGKDEGKKVKEKDRQDKVKVAKKIAKDMERWAKTLNQKKDTARQTLALVSNVLPSSKSIGAADAGYAVLERKDRPSSDFQVTPFDEPTEKQADPPSPQDSSSGAGGLVAAYGGGSESDEDIEDVIQEDRQHTNWAKLACLLCKRQFPTKESLIRHQQLSDLHKLNLESWYHVRGLDPNDPQQRNKKYRDRAKERRQKFGEPEPPHPNHLKEKYLKTREDAASISYEEPTKSGIGSDNVGNKLLQKMGWQEGMGLGKSNQGRTSIIQTEHRASTAGLGAKGGTYGALPGETYKDCVKKMMFARYQELTEQEQDT</sequence>
<dbReference type="SMART" id="SM00360">
    <property type="entry name" value="RRM"/>
    <property type="match status" value="2"/>
</dbReference>
<dbReference type="InterPro" id="IPR001876">
    <property type="entry name" value="Znf_RanBP2"/>
</dbReference>
<dbReference type="PROSITE" id="PS50174">
    <property type="entry name" value="G_PATCH"/>
    <property type="match status" value="1"/>
</dbReference>
<feature type="compositionally biased region" description="Basic and acidic residues" evidence="10">
    <location>
        <begin position="27"/>
        <end position="69"/>
    </location>
</feature>
<dbReference type="SMART" id="SM00443">
    <property type="entry name" value="G_patch"/>
    <property type="match status" value="1"/>
</dbReference>
<feature type="region of interest" description="Disordered" evidence="10">
    <location>
        <begin position="1"/>
        <end position="237"/>
    </location>
</feature>
<dbReference type="InterPro" id="IPR041591">
    <property type="entry name" value="OCRE"/>
</dbReference>
<evidence type="ECO:0000259" key="13">
    <source>
        <dbReference type="PROSITE" id="PS50174"/>
    </source>
</evidence>
<feature type="compositionally biased region" description="Basic and acidic residues" evidence="10">
    <location>
        <begin position="121"/>
        <end position="204"/>
    </location>
</feature>
<dbReference type="InterPro" id="IPR036443">
    <property type="entry name" value="Znf_RanBP2_sf"/>
</dbReference>
<evidence type="ECO:0000256" key="10">
    <source>
        <dbReference type="SAM" id="MobiDB-lite"/>
    </source>
</evidence>
<dbReference type="Proteomes" id="UP000027135">
    <property type="component" value="Unassembled WGS sequence"/>
</dbReference>
<accession>A0A067R129</accession>
<feature type="domain" description="G-patch" evidence="13">
    <location>
        <begin position="909"/>
        <end position="955"/>
    </location>
</feature>
<dbReference type="InterPro" id="IPR013087">
    <property type="entry name" value="Znf_C2H2_type"/>
</dbReference>
<feature type="compositionally biased region" description="Basic and acidic residues" evidence="10">
    <location>
        <begin position="91"/>
        <end position="114"/>
    </location>
</feature>
<feature type="region of interest" description="Disordered" evidence="10">
    <location>
        <begin position="746"/>
        <end position="791"/>
    </location>
</feature>
<dbReference type="PROSITE" id="PS50199">
    <property type="entry name" value="ZF_RANBP2_2"/>
    <property type="match status" value="1"/>
</dbReference>
<dbReference type="Gene3D" id="3.30.70.330">
    <property type="match status" value="2"/>
</dbReference>
<dbReference type="FunCoup" id="A0A067R129">
    <property type="interactions" value="2632"/>
</dbReference>
<evidence type="ECO:0000256" key="2">
    <source>
        <dbReference type="ARBA" id="ARBA00022723"/>
    </source>
</evidence>
<dbReference type="OMA" id="CESEHER"/>
<protein>
    <submittedName>
        <fullName evidence="15">RNA-binding protein 10</fullName>
    </submittedName>
</protein>
<gene>
    <name evidence="15" type="ORF">L798_09435</name>
</gene>
<keyword evidence="2" id="KW-0479">Metal-binding</keyword>
<evidence type="ECO:0000313" key="15">
    <source>
        <dbReference type="EMBL" id="KDR15622.1"/>
    </source>
</evidence>
<feature type="compositionally biased region" description="Basic and acidic residues" evidence="10">
    <location>
        <begin position="864"/>
        <end position="883"/>
    </location>
</feature>
<dbReference type="eggNOG" id="KOG0154">
    <property type="taxonomic scope" value="Eukaryota"/>
</dbReference>
<keyword evidence="7" id="KW-0539">Nucleus</keyword>
<dbReference type="InParanoid" id="A0A067R129"/>
<feature type="compositionally biased region" description="Basic and acidic residues" evidence="10">
    <location>
        <begin position="674"/>
        <end position="688"/>
    </location>
</feature>
<feature type="compositionally biased region" description="Gly residues" evidence="10">
    <location>
        <begin position="777"/>
        <end position="789"/>
    </location>
</feature>
<keyword evidence="4 9" id="KW-0863">Zinc-finger</keyword>
<reference evidence="15 16" key="1">
    <citation type="journal article" date="2014" name="Nat. Commun.">
        <title>Molecular traces of alternative social organization in a termite genome.</title>
        <authorList>
            <person name="Terrapon N."/>
            <person name="Li C."/>
            <person name="Robertson H.M."/>
            <person name="Ji L."/>
            <person name="Meng X."/>
            <person name="Booth W."/>
            <person name="Chen Z."/>
            <person name="Childers C.P."/>
            <person name="Glastad K.M."/>
            <person name="Gokhale K."/>
            <person name="Gowin J."/>
            <person name="Gronenberg W."/>
            <person name="Hermansen R.A."/>
            <person name="Hu H."/>
            <person name="Hunt B.G."/>
            <person name="Huylmans A.K."/>
            <person name="Khalil S.M."/>
            <person name="Mitchell R.D."/>
            <person name="Munoz-Torres M.C."/>
            <person name="Mustard J.A."/>
            <person name="Pan H."/>
            <person name="Reese J.T."/>
            <person name="Scharf M.E."/>
            <person name="Sun F."/>
            <person name="Vogel H."/>
            <person name="Xiao J."/>
            <person name="Yang W."/>
            <person name="Yang Z."/>
            <person name="Yang Z."/>
            <person name="Zhou J."/>
            <person name="Zhu J."/>
            <person name="Brent C.S."/>
            <person name="Elsik C.G."/>
            <person name="Goodisman M.A."/>
            <person name="Liberles D.A."/>
            <person name="Roe R.M."/>
            <person name="Vargo E.L."/>
            <person name="Vilcinskas A."/>
            <person name="Wang J."/>
            <person name="Bornberg-Bauer E."/>
            <person name="Korb J."/>
            <person name="Zhang G."/>
            <person name="Liebig J."/>
        </authorList>
    </citation>
    <scope>NUCLEOTIDE SEQUENCE [LARGE SCALE GENOMIC DNA]</scope>
    <source>
        <tissue evidence="15">Whole organism</tissue>
    </source>
</reference>
<evidence type="ECO:0000259" key="11">
    <source>
        <dbReference type="PROSITE" id="PS50102"/>
    </source>
</evidence>
<dbReference type="Pfam" id="PF00076">
    <property type="entry name" value="RRM_1"/>
    <property type="match status" value="1"/>
</dbReference>
<evidence type="ECO:0000256" key="6">
    <source>
        <dbReference type="ARBA" id="ARBA00022884"/>
    </source>
</evidence>
<evidence type="ECO:0000256" key="1">
    <source>
        <dbReference type="ARBA" id="ARBA00004123"/>
    </source>
</evidence>
<evidence type="ECO:0000259" key="14">
    <source>
        <dbReference type="PROSITE" id="PS50199"/>
    </source>
</evidence>
<dbReference type="PANTHER" id="PTHR13948">
    <property type="entry name" value="RNA-BINDING PROTEIN"/>
    <property type="match status" value="1"/>
</dbReference>
<organism evidence="15 16">
    <name type="scientific">Zootermopsis nevadensis</name>
    <name type="common">Dampwood termite</name>
    <dbReference type="NCBI Taxonomy" id="136037"/>
    <lineage>
        <taxon>Eukaryota</taxon>
        <taxon>Metazoa</taxon>
        <taxon>Ecdysozoa</taxon>
        <taxon>Arthropoda</taxon>
        <taxon>Hexapoda</taxon>
        <taxon>Insecta</taxon>
        <taxon>Pterygota</taxon>
        <taxon>Neoptera</taxon>
        <taxon>Polyneoptera</taxon>
        <taxon>Dictyoptera</taxon>
        <taxon>Blattodea</taxon>
        <taxon>Blattoidea</taxon>
        <taxon>Termitoidae</taxon>
        <taxon>Termopsidae</taxon>
        <taxon>Zootermopsis</taxon>
    </lineage>
</organism>
<evidence type="ECO:0000259" key="12">
    <source>
        <dbReference type="PROSITE" id="PS50157"/>
    </source>
</evidence>
<evidence type="ECO:0000256" key="9">
    <source>
        <dbReference type="PROSITE-ProRule" id="PRU00322"/>
    </source>
</evidence>
<proteinExistence type="predicted"/>
<name>A0A067R129_ZOONE</name>
<dbReference type="InterPro" id="IPR035979">
    <property type="entry name" value="RBD_domain_sf"/>
</dbReference>